<evidence type="ECO:0000256" key="3">
    <source>
        <dbReference type="ARBA" id="ARBA00022737"/>
    </source>
</evidence>
<sequence>MDNQLNRRRPSGEELLGTDILLFWKNTPKLSASFVALLFVTAKILAEDVCENSGTPLTGTHQKCECPTGFKGFDCSEKVTVCEGNPCRNSAVCVDNDDGTFTCNCQPNYEGILCEKKVRPCDMQPCKNNGICSDDGTKCFKCECPDGFKGFDCSKKVLPCEVSPCQNGGVCSNEEDGSFKCTCTTGFTGLVCTRKETLFASTVLEGNNEWIDQLQEWLPSQLQEKKMKLCYRASDNGWASSTFHNFCDNKGPTVVLVKVGKYAFGGYAAAAWGGSARYIKADTSFVFSFSNRDDLAPFKSPVYQNNANAMYTNNGYGPTFGGGHDIYIANNANGGTSSYTNFGHTYKPPSDYKLFSMVVTSWLCRNKEIRYTSLNCETQFKNFKGLNGVQLRRCYIELNSLLYNVSNTMKNSVRNTPKLSASFVALLFVTAKILAEDVCENNGTPLTGSHRKCDCPTGFKGFDCSEKVTVCDGNPCRNSAVCVNNDDGTFTCKCQPNYEGILCEKKVRPCDMQPCKNNGNCSDDGTKCFKCECPDGFKGFDCSKKVLPCEVSPCQNGGVCSNEEDGSFKCTCTTGFTGLVCTRKETLFASTVLEGNSEWIDQLQEWLPSQLQEKKMKLCYRASDNGWASSTFHNFCDNKGPTVVLVKVGKYAFGGYAAAAWGGSARYIKADTSFVFSFSNRDDLAPFKSPVYQNNANAMYTNNGYGPTFGGGHDIHIANNANGGTSSYTNFGHTYKPPSDYKYTTKEAKQLLAGSYNFTPSDVEVYYFDNGK</sequence>
<comment type="caution">
    <text evidence="6">Lacks conserved residue(s) required for the propagation of feature annotation.</text>
</comment>
<keyword evidence="4 6" id="KW-1015">Disulfide bond</keyword>
<dbReference type="PANTHER" id="PTHR24049:SF22">
    <property type="entry name" value="DROSOPHILA CRUMBS HOMOLOG"/>
    <property type="match status" value="1"/>
</dbReference>
<keyword evidence="2" id="KW-0732">Signal</keyword>
<dbReference type="FunFam" id="2.10.25.10:FF:000472">
    <property type="entry name" value="Uncharacterized protein, isoform A"/>
    <property type="match status" value="2"/>
</dbReference>
<protein>
    <submittedName>
        <fullName evidence="7">Basement membrane-specific heparan sulfate proteoglycan core -like</fullName>
    </submittedName>
</protein>
<accession>A0A6S7GK81</accession>
<dbReference type="EMBL" id="CACRXK020001588">
    <property type="protein sequence ID" value="CAB3990039.1"/>
    <property type="molecule type" value="Genomic_DNA"/>
</dbReference>
<name>A0A6S7GK81_PARCT</name>
<organism evidence="7 8">
    <name type="scientific">Paramuricea clavata</name>
    <name type="common">Red gorgonian</name>
    <name type="synonym">Violescent sea-whip</name>
    <dbReference type="NCBI Taxonomy" id="317549"/>
    <lineage>
        <taxon>Eukaryota</taxon>
        <taxon>Metazoa</taxon>
        <taxon>Cnidaria</taxon>
        <taxon>Anthozoa</taxon>
        <taxon>Octocorallia</taxon>
        <taxon>Malacalcyonacea</taxon>
        <taxon>Plexauridae</taxon>
        <taxon>Paramuricea</taxon>
    </lineage>
</organism>
<feature type="disulfide bond" evidence="6">
    <location>
        <begin position="533"/>
        <end position="542"/>
    </location>
</feature>
<evidence type="ECO:0000313" key="8">
    <source>
        <dbReference type="Proteomes" id="UP001152795"/>
    </source>
</evidence>
<feature type="disulfide bond" evidence="6">
    <location>
        <begin position="144"/>
        <end position="153"/>
    </location>
</feature>
<dbReference type="PANTHER" id="PTHR24049">
    <property type="entry name" value="CRUMBS FAMILY MEMBER"/>
    <property type="match status" value="1"/>
</dbReference>
<dbReference type="PROSITE" id="PS50026">
    <property type="entry name" value="EGF_3"/>
    <property type="match status" value="6"/>
</dbReference>
<dbReference type="Pfam" id="PF00008">
    <property type="entry name" value="EGF"/>
    <property type="match status" value="4"/>
</dbReference>
<dbReference type="Gene3D" id="2.10.25.10">
    <property type="entry name" value="Laminin"/>
    <property type="match status" value="6"/>
</dbReference>
<evidence type="ECO:0000256" key="2">
    <source>
        <dbReference type="ARBA" id="ARBA00022729"/>
    </source>
</evidence>
<dbReference type="GO" id="GO:0045197">
    <property type="term" value="P:establishment or maintenance of epithelial cell apical/basal polarity"/>
    <property type="evidence" value="ECO:0007669"/>
    <property type="project" value="TreeGrafter"/>
</dbReference>
<feature type="disulfide bond" evidence="6">
    <location>
        <begin position="494"/>
        <end position="503"/>
    </location>
</feature>
<evidence type="ECO:0000256" key="6">
    <source>
        <dbReference type="PROSITE-ProRule" id="PRU00076"/>
    </source>
</evidence>
<dbReference type="SMART" id="SM00584">
    <property type="entry name" value="TLDc"/>
    <property type="match status" value="1"/>
</dbReference>
<dbReference type="Proteomes" id="UP001152795">
    <property type="component" value="Unassembled WGS sequence"/>
</dbReference>
<feature type="disulfide bond" evidence="6">
    <location>
        <begin position="105"/>
        <end position="114"/>
    </location>
</feature>
<evidence type="ECO:0000256" key="1">
    <source>
        <dbReference type="ARBA" id="ARBA00022536"/>
    </source>
</evidence>
<feature type="disulfide bond" evidence="6">
    <location>
        <begin position="183"/>
        <end position="192"/>
    </location>
</feature>
<feature type="disulfide bond" evidence="6">
    <location>
        <begin position="572"/>
        <end position="581"/>
    </location>
</feature>
<dbReference type="SUPFAM" id="SSF57184">
    <property type="entry name" value="Growth factor receptor domain"/>
    <property type="match status" value="2"/>
</dbReference>
<proteinExistence type="predicted"/>
<evidence type="ECO:0000256" key="5">
    <source>
        <dbReference type="ARBA" id="ARBA00023180"/>
    </source>
</evidence>
<dbReference type="InterPro" id="IPR006571">
    <property type="entry name" value="TLDc_dom"/>
</dbReference>
<dbReference type="GO" id="GO:0007157">
    <property type="term" value="P:heterophilic cell-cell adhesion via plasma membrane cell adhesion molecules"/>
    <property type="evidence" value="ECO:0007669"/>
    <property type="project" value="TreeGrafter"/>
</dbReference>
<dbReference type="GO" id="GO:0032991">
    <property type="term" value="C:protein-containing complex"/>
    <property type="evidence" value="ECO:0007669"/>
    <property type="project" value="TreeGrafter"/>
</dbReference>
<evidence type="ECO:0000313" key="7">
    <source>
        <dbReference type="EMBL" id="CAB3990039.1"/>
    </source>
</evidence>
<dbReference type="GO" id="GO:0005886">
    <property type="term" value="C:plasma membrane"/>
    <property type="evidence" value="ECO:0007669"/>
    <property type="project" value="TreeGrafter"/>
</dbReference>
<dbReference type="GO" id="GO:0005509">
    <property type="term" value="F:calcium ion binding"/>
    <property type="evidence" value="ECO:0007669"/>
    <property type="project" value="InterPro"/>
</dbReference>
<dbReference type="PROSITE" id="PS51886">
    <property type="entry name" value="TLDC"/>
    <property type="match status" value="2"/>
</dbReference>
<keyword evidence="8" id="KW-1185">Reference proteome</keyword>
<keyword evidence="5" id="KW-0325">Glycoprotein</keyword>
<dbReference type="PROSITE" id="PS01186">
    <property type="entry name" value="EGF_2"/>
    <property type="match status" value="6"/>
</dbReference>
<gene>
    <name evidence="7" type="ORF">PACLA_8A034510</name>
</gene>
<dbReference type="FunFam" id="2.10.25.10:FF:000173">
    <property type="entry name" value="Neurogenic locus notch protein 2"/>
    <property type="match status" value="2"/>
</dbReference>
<dbReference type="InterPro" id="IPR000742">
    <property type="entry name" value="EGF"/>
</dbReference>
<dbReference type="InterPro" id="IPR051022">
    <property type="entry name" value="Notch_Cell-Fate_Det"/>
</dbReference>
<dbReference type="CDD" id="cd00054">
    <property type="entry name" value="EGF_CA"/>
    <property type="match status" value="4"/>
</dbReference>
<dbReference type="PROSITE" id="PS00022">
    <property type="entry name" value="EGF_1"/>
    <property type="match status" value="8"/>
</dbReference>
<dbReference type="SMART" id="SM00181">
    <property type="entry name" value="EGF"/>
    <property type="match status" value="7"/>
</dbReference>
<dbReference type="InterPro" id="IPR009030">
    <property type="entry name" value="Growth_fac_rcpt_cys_sf"/>
</dbReference>
<keyword evidence="1 6" id="KW-0245">EGF-like domain</keyword>
<reference evidence="7" key="1">
    <citation type="submission" date="2020-04" db="EMBL/GenBank/DDBJ databases">
        <authorList>
            <person name="Alioto T."/>
            <person name="Alioto T."/>
            <person name="Gomez Garrido J."/>
        </authorList>
    </citation>
    <scope>NUCLEOTIDE SEQUENCE</scope>
    <source>
        <strain evidence="7">A484AB</strain>
    </source>
</reference>
<dbReference type="Pfam" id="PF07534">
    <property type="entry name" value="TLD"/>
    <property type="match status" value="2"/>
</dbReference>
<dbReference type="SMART" id="SM00179">
    <property type="entry name" value="EGF_CA"/>
    <property type="match status" value="6"/>
</dbReference>
<evidence type="ECO:0000256" key="4">
    <source>
        <dbReference type="ARBA" id="ARBA00023157"/>
    </source>
</evidence>
<comment type="caution">
    <text evidence="7">The sequence shown here is derived from an EMBL/GenBank/DDBJ whole genome shotgun (WGS) entry which is preliminary data.</text>
</comment>
<keyword evidence="3" id="KW-0677">Repeat</keyword>
<dbReference type="AlphaFoldDB" id="A0A6S7GK81"/>
<dbReference type="InterPro" id="IPR001881">
    <property type="entry name" value="EGF-like_Ca-bd_dom"/>
</dbReference>
<dbReference type="OrthoDB" id="5912267at2759"/>